<evidence type="ECO:0000256" key="1">
    <source>
        <dbReference type="ARBA" id="ARBA00022801"/>
    </source>
</evidence>
<keyword evidence="1" id="KW-0378">Hydrolase</keyword>
<dbReference type="Pfam" id="PF00149">
    <property type="entry name" value="Metallophos"/>
    <property type="match status" value="1"/>
</dbReference>
<dbReference type="EMBL" id="BTCL01000030">
    <property type="protein sequence ID" value="GMK48457.1"/>
    <property type="molecule type" value="Genomic_DNA"/>
</dbReference>
<dbReference type="PANTHER" id="PTHR30337">
    <property type="entry name" value="COMPONENT OF ATP-DEPENDENT DSDNA EXONUCLEASE"/>
    <property type="match status" value="1"/>
</dbReference>
<organism evidence="3 4">
    <name type="scientific">Paenibacillus glycanilyticus</name>
    <dbReference type="NCBI Taxonomy" id="126569"/>
    <lineage>
        <taxon>Bacteria</taxon>
        <taxon>Bacillati</taxon>
        <taxon>Bacillota</taxon>
        <taxon>Bacilli</taxon>
        <taxon>Bacillales</taxon>
        <taxon>Paenibacillaceae</taxon>
        <taxon>Paenibacillus</taxon>
    </lineage>
</organism>
<evidence type="ECO:0000313" key="4">
    <source>
        <dbReference type="Proteomes" id="UP001285921"/>
    </source>
</evidence>
<dbReference type="InterPro" id="IPR004843">
    <property type="entry name" value="Calcineurin-like_PHP"/>
</dbReference>
<dbReference type="CDD" id="cd00840">
    <property type="entry name" value="MPP_Mre11_N"/>
    <property type="match status" value="1"/>
</dbReference>
<dbReference type="InterPro" id="IPR029052">
    <property type="entry name" value="Metallo-depent_PP-like"/>
</dbReference>
<keyword evidence="3" id="KW-0269">Exonuclease</keyword>
<feature type="domain" description="Calcineurin-like phosphoesterase" evidence="2">
    <location>
        <begin position="5"/>
        <end position="204"/>
    </location>
</feature>
<protein>
    <submittedName>
        <fullName evidence="3">DNA repair exonuclease</fullName>
    </submittedName>
</protein>
<comment type="caution">
    <text evidence="3">The sequence shown here is derived from an EMBL/GenBank/DDBJ whole genome shotgun (WGS) entry which is preliminary data.</text>
</comment>
<dbReference type="SUPFAM" id="SSF56300">
    <property type="entry name" value="Metallo-dependent phosphatases"/>
    <property type="match status" value="1"/>
</dbReference>
<proteinExistence type="predicted"/>
<keyword evidence="4" id="KW-1185">Reference proteome</keyword>
<dbReference type="InterPro" id="IPR041796">
    <property type="entry name" value="Mre11_N"/>
</dbReference>
<dbReference type="Proteomes" id="UP001285921">
    <property type="component" value="Unassembled WGS sequence"/>
</dbReference>
<reference evidence="3 4" key="1">
    <citation type="submission" date="2023-05" db="EMBL/GenBank/DDBJ databases">
        <title>Draft genome of Paenibacillus sp. CCS26.</title>
        <authorList>
            <person name="Akita H."/>
            <person name="Shinto Y."/>
            <person name="Kimura Z."/>
        </authorList>
    </citation>
    <scope>NUCLEOTIDE SEQUENCE [LARGE SCALE GENOMIC DNA]</scope>
    <source>
        <strain evidence="3 4">CCS26</strain>
    </source>
</reference>
<sequence>MTVPFRFIHAADLHLDSPFRGMSKVPDALKEKLQASTFGALRRLTDTAIREQVDFIVISGDLYDEADRSLKAQFLLLKEWERLQHYGISVFIIHGNHDPLNGARAELKLPSNVTQFGANGMEYRPAYCRNGELAAFVYGMSYGKRHVTENLAARYSPVEGAAFHIAMLHGNVNGDSSHDPYAPCSLEELTGKGFDYWALGHIHTRKVLHEYPHVVYSGNIQGRNPRETGPKGCYLVEVSTSRAVELTFIPLDEIRWLDAVLSINDLHTEQELLQRLEEQAEQLAARGDGRTVMARLTLEGQGPLHPKLSETITVRTLLEQLQLGSPHAWIYALEVHTRAGLRLTELEDENSFAGELYRLTQRLEQDSGAWRQEAAAAVAPLSGHAKLGRILRGNWDELPELWLEQAREHVLGLLTAEGRKDE</sequence>
<evidence type="ECO:0000259" key="2">
    <source>
        <dbReference type="Pfam" id="PF00149"/>
    </source>
</evidence>
<dbReference type="InterPro" id="IPR014576">
    <property type="entry name" value="Pesterase_YhaO"/>
</dbReference>
<keyword evidence="3" id="KW-0540">Nuclease</keyword>
<name>A0ABQ6NW22_9BACL</name>
<dbReference type="Gene3D" id="3.60.21.10">
    <property type="match status" value="1"/>
</dbReference>
<dbReference type="PANTHER" id="PTHR30337:SF7">
    <property type="entry name" value="PHOSPHOESTERASE"/>
    <property type="match status" value="1"/>
</dbReference>
<evidence type="ECO:0000313" key="3">
    <source>
        <dbReference type="EMBL" id="GMK48457.1"/>
    </source>
</evidence>
<dbReference type="GO" id="GO:0004527">
    <property type="term" value="F:exonuclease activity"/>
    <property type="evidence" value="ECO:0007669"/>
    <property type="project" value="UniProtKB-KW"/>
</dbReference>
<accession>A0ABQ6NW22</accession>
<gene>
    <name evidence="3" type="ORF">PghCCS26_55870</name>
</gene>
<dbReference type="InterPro" id="IPR050535">
    <property type="entry name" value="DNA_Repair-Maintenance_Comp"/>
</dbReference>
<dbReference type="PIRSF" id="PIRSF033091">
    <property type="entry name" value="Pesterase_YhaO"/>
    <property type="match status" value="1"/>
</dbReference>
<dbReference type="RefSeq" id="WP_317982075.1">
    <property type="nucleotide sequence ID" value="NZ_BTCL01000030.1"/>
</dbReference>